<comment type="similarity">
    <text evidence="1">Belongs to the delta endotoxin family.</text>
</comment>
<protein>
    <recommendedName>
        <fullName evidence="5">Pesticidal crystal protein domain-containing protein</fullName>
    </recommendedName>
</protein>
<proteinExistence type="inferred from homology"/>
<dbReference type="InterPro" id="IPR005639">
    <property type="entry name" value="Pest_crys_dom_I"/>
</dbReference>
<evidence type="ECO:0000259" key="5">
    <source>
        <dbReference type="Pfam" id="PF03945"/>
    </source>
</evidence>
<keyword evidence="3" id="KW-0749">Sporulation</keyword>
<dbReference type="SUPFAM" id="SSF56849">
    <property type="entry name" value="delta-Endotoxin (insectocide), N-terminal domain"/>
    <property type="match status" value="1"/>
</dbReference>
<dbReference type="PANTHER" id="PTHR37003:SF2">
    <property type="entry name" value="PESTICIDAL CRYSTAL PROTEIN N-TERMINAL DOMAIN-CONTAINING PROTEIN"/>
    <property type="match status" value="1"/>
</dbReference>
<evidence type="ECO:0000256" key="4">
    <source>
        <dbReference type="ARBA" id="ARBA00023026"/>
    </source>
</evidence>
<dbReference type="EMBL" id="JADIKF010000035">
    <property type="protein sequence ID" value="MBM7128673.1"/>
    <property type="molecule type" value="Genomic_DNA"/>
</dbReference>
<organism evidence="6 7">
    <name type="scientific">Dyella mobilis</name>
    <dbReference type="NCBI Taxonomy" id="1849582"/>
    <lineage>
        <taxon>Bacteria</taxon>
        <taxon>Pseudomonadati</taxon>
        <taxon>Pseudomonadota</taxon>
        <taxon>Gammaproteobacteria</taxon>
        <taxon>Lysobacterales</taxon>
        <taxon>Rhodanobacteraceae</taxon>
        <taxon>Dyella</taxon>
    </lineage>
</organism>
<sequence length="581" mass="65096">MQIDTNTELGPAGIAPTSSLVALDENGPLQNVEEDIKVLLCTALSQIPYVGSWLSAFIGLLWPIHQPSTWDQIKDRLAELIDDKIELFYEQMLKQTIDGLHGILGDYVLTIQQIKKGIDEKKSPNDLKGLREELRMQATAIQGHFQILIETFTGASADTGWKVLPLYVQAANLHMTFLADYISPKNAKEIYGLDDGVIGIYRTHWKEAVDKYAKYVDDTLPKASAEFKSKRDKRAKEEWVDLRVPFIWSAQGSGIATGAWEGQRELNDKENHYTLQVRDFRELWKSAQDPTQAHANRERPALTRELWYGPYGVPSVGDSGGLIGYKDLLVVPSVPAPMTTPLGRKLGYISGRGMDFYRDNEGRNHWDFPTQLALEGASGPTDRVPNATFNLDLNDPRLGGPVIKIDVHIGHYLDLGSNVGDVTGGYLISSMNFIREGNPAASNRFGDEDSYGQEMLDYKTEAWIAPPGHALVNIFCPSHVKKLWDNRKRQGQTSIGSVMFSCRLKDPTLAPTSKQIALLYVTSPVELSVDDLTNIGAESTGTRYSEVDRQRLAKAIDGHKSRYLLEDYRKRYWESLKKSHP</sequence>
<dbReference type="PANTHER" id="PTHR37003">
    <property type="entry name" value="ENDOTOXIN_N DOMAIN-CONTAINING PROTEIN-RELATED"/>
    <property type="match status" value="1"/>
</dbReference>
<reference evidence="6" key="1">
    <citation type="submission" date="2020-10" db="EMBL/GenBank/DDBJ databases">
        <title>Phylogeny of dyella-like bacteria.</title>
        <authorList>
            <person name="Fu J."/>
        </authorList>
    </citation>
    <scope>NUCLEOTIDE SEQUENCE</scope>
    <source>
        <strain evidence="6">DHON07</strain>
    </source>
</reference>
<dbReference type="RefSeq" id="WP_204630295.1">
    <property type="nucleotide sequence ID" value="NZ_BSOC01000006.1"/>
</dbReference>
<evidence type="ECO:0000256" key="3">
    <source>
        <dbReference type="ARBA" id="ARBA00022969"/>
    </source>
</evidence>
<accession>A0ABS2KBV9</accession>
<feature type="domain" description="Pesticidal crystal protein" evidence="5">
    <location>
        <begin position="40"/>
        <end position="229"/>
    </location>
</feature>
<evidence type="ECO:0000313" key="6">
    <source>
        <dbReference type="EMBL" id="MBM7128673.1"/>
    </source>
</evidence>
<keyword evidence="7" id="KW-1185">Reference proteome</keyword>
<name>A0ABS2KBV9_9GAMM</name>
<evidence type="ECO:0000313" key="7">
    <source>
        <dbReference type="Proteomes" id="UP001430193"/>
    </source>
</evidence>
<comment type="caution">
    <text evidence="6">The sequence shown here is derived from an EMBL/GenBank/DDBJ whole genome shotgun (WGS) entry which is preliminary data.</text>
</comment>
<dbReference type="InterPro" id="IPR038979">
    <property type="entry name" value="Pest_crys"/>
</dbReference>
<dbReference type="InterPro" id="IPR036716">
    <property type="entry name" value="Pest_crys_N_sf"/>
</dbReference>
<evidence type="ECO:0000256" key="1">
    <source>
        <dbReference type="ARBA" id="ARBA00007819"/>
    </source>
</evidence>
<keyword evidence="2" id="KW-0800">Toxin</keyword>
<dbReference type="Pfam" id="PF03945">
    <property type="entry name" value="Endotoxin_N"/>
    <property type="match status" value="1"/>
</dbReference>
<keyword evidence="4" id="KW-0843">Virulence</keyword>
<dbReference type="Proteomes" id="UP001430193">
    <property type="component" value="Unassembled WGS sequence"/>
</dbReference>
<dbReference type="Gene3D" id="1.20.190.10">
    <property type="entry name" value="Pesticidal crystal protein, N-terminal domain"/>
    <property type="match status" value="1"/>
</dbReference>
<evidence type="ECO:0000256" key="2">
    <source>
        <dbReference type="ARBA" id="ARBA00022656"/>
    </source>
</evidence>
<gene>
    <name evidence="6" type="ORF">ISS99_03975</name>
</gene>